<gene>
    <name evidence="2" type="ORF">KVG91_14735</name>
</gene>
<dbReference type="EMBL" id="JAHSTY010000001">
    <property type="protein sequence ID" value="MBV4453844.1"/>
    <property type="molecule type" value="Genomic_DNA"/>
</dbReference>
<organism evidence="2 3">
    <name type="scientific">Pseudomonas azadiae</name>
    <dbReference type="NCBI Taxonomy" id="2843612"/>
    <lineage>
        <taxon>Bacteria</taxon>
        <taxon>Pseudomonadati</taxon>
        <taxon>Pseudomonadota</taxon>
        <taxon>Gammaproteobacteria</taxon>
        <taxon>Pseudomonadales</taxon>
        <taxon>Pseudomonadaceae</taxon>
        <taxon>Pseudomonas</taxon>
    </lineage>
</organism>
<feature type="region of interest" description="Disordered" evidence="1">
    <location>
        <begin position="70"/>
        <end position="90"/>
    </location>
</feature>
<keyword evidence="3" id="KW-1185">Reference proteome</keyword>
<protein>
    <submittedName>
        <fullName evidence="2">Uncharacterized protein</fullName>
    </submittedName>
</protein>
<comment type="caution">
    <text evidence="2">The sequence shown here is derived from an EMBL/GenBank/DDBJ whole genome shotgun (WGS) entry which is preliminary data.</text>
</comment>
<evidence type="ECO:0000256" key="1">
    <source>
        <dbReference type="SAM" id="MobiDB-lite"/>
    </source>
</evidence>
<accession>A0ABS6P0V9</accession>
<name>A0ABS6P0V9_9PSED</name>
<evidence type="ECO:0000313" key="3">
    <source>
        <dbReference type="Proteomes" id="UP001048976"/>
    </source>
</evidence>
<proteinExistence type="predicted"/>
<sequence length="181" mass="19802">MQYTLVRIDFYSGEKCDVCPRPLTSGKARVLVDEAGNELFVGPVCAQKKAINSKDKVPDLTMAALDPEAVSAGGGSTGKTGSSNGPPASHIDIDDRLKAESYLLLRTEKLVNYSGMSYGKLAGLYRSYLTNGLSDDGVKYLSNLMAKVKSDRPEYSYKNLQAIYACDFWILADLPTRQRTQ</sequence>
<evidence type="ECO:0000313" key="2">
    <source>
        <dbReference type="EMBL" id="MBV4453844.1"/>
    </source>
</evidence>
<dbReference type="RefSeq" id="WP_169377045.1">
    <property type="nucleotide sequence ID" value="NZ_JAHSTY010000001.1"/>
</dbReference>
<reference evidence="2" key="1">
    <citation type="submission" date="2021-06" db="EMBL/GenBank/DDBJ databases">
        <title>Updating the genus Pseudomonas: Description of 43 new species and partition of the Pseudomonas putida group.</title>
        <authorList>
            <person name="Girard L."/>
            <person name="Lood C."/>
            <person name="Vandamme P."/>
            <person name="Rokni-Zadeh H."/>
            <person name="Van Noort V."/>
            <person name="Hofte M."/>
            <person name="Lavigne R."/>
            <person name="De Mot R."/>
        </authorList>
    </citation>
    <scope>NUCLEOTIDE SEQUENCE</scope>
    <source>
        <strain evidence="2">SWRI103</strain>
    </source>
</reference>
<dbReference type="Proteomes" id="UP001048976">
    <property type="component" value="Unassembled WGS sequence"/>
</dbReference>